<dbReference type="Proteomes" id="UP000181909">
    <property type="component" value="Unassembled WGS sequence"/>
</dbReference>
<evidence type="ECO:0000256" key="4">
    <source>
        <dbReference type="SAM" id="MobiDB-lite"/>
    </source>
</evidence>
<feature type="domain" description="Peptidase S33 tripeptidyl aminopeptidase-like C-terminal" evidence="6">
    <location>
        <begin position="421"/>
        <end position="525"/>
    </location>
</feature>
<name>A0A1K1VZ93_STRAR</name>
<comment type="similarity">
    <text evidence="1">Belongs to the peptidase S33 family.</text>
</comment>
<dbReference type="STRING" id="1893.SAMN02787144_1002188"/>
<dbReference type="RefSeq" id="WP_072483869.1">
    <property type="nucleotide sequence ID" value="NZ_CP108276.1"/>
</dbReference>
<evidence type="ECO:0000256" key="3">
    <source>
        <dbReference type="ARBA" id="ARBA00022801"/>
    </source>
</evidence>
<keyword evidence="3" id="KW-0378">Hydrolase</keyword>
<evidence type="ECO:0000313" key="8">
    <source>
        <dbReference type="Proteomes" id="UP000181909"/>
    </source>
</evidence>
<accession>A0A1K1VZ93</accession>
<dbReference type="InterPro" id="IPR051601">
    <property type="entry name" value="Serine_prot/Carboxylest_S33"/>
</dbReference>
<proteinExistence type="inferred from homology"/>
<evidence type="ECO:0000313" key="7">
    <source>
        <dbReference type="EMBL" id="SFX29980.1"/>
    </source>
</evidence>
<dbReference type="PANTHER" id="PTHR43248">
    <property type="entry name" value="2-SUCCINYL-6-HYDROXY-2,4-CYCLOHEXADIENE-1-CARBOXYLATE SYNTHASE"/>
    <property type="match status" value="1"/>
</dbReference>
<dbReference type="GO" id="GO:0016787">
    <property type="term" value="F:hydrolase activity"/>
    <property type="evidence" value="ECO:0007669"/>
    <property type="project" value="UniProtKB-KW"/>
</dbReference>
<evidence type="ECO:0000259" key="6">
    <source>
        <dbReference type="Pfam" id="PF08386"/>
    </source>
</evidence>
<dbReference type="PANTHER" id="PTHR43248:SF29">
    <property type="entry name" value="TRIPEPTIDYL AMINOPEPTIDASE"/>
    <property type="match status" value="1"/>
</dbReference>
<dbReference type="PROSITE" id="PS51257">
    <property type="entry name" value="PROKAR_LIPOPROTEIN"/>
    <property type="match status" value="1"/>
</dbReference>
<evidence type="ECO:0000256" key="1">
    <source>
        <dbReference type="ARBA" id="ARBA00010088"/>
    </source>
</evidence>
<dbReference type="AlphaFoldDB" id="A0A1K1VZ93"/>
<feature type="signal peptide" evidence="5">
    <location>
        <begin position="1"/>
        <end position="22"/>
    </location>
</feature>
<keyword evidence="2 5" id="KW-0732">Signal</keyword>
<evidence type="ECO:0000256" key="2">
    <source>
        <dbReference type="ARBA" id="ARBA00022729"/>
    </source>
</evidence>
<dbReference type="Pfam" id="PF08386">
    <property type="entry name" value="Abhydrolase_4"/>
    <property type="match status" value="1"/>
</dbReference>
<feature type="chain" id="PRO_5039430032" evidence="5">
    <location>
        <begin position="23"/>
        <end position="526"/>
    </location>
</feature>
<feature type="compositionally biased region" description="Basic and acidic residues" evidence="4">
    <location>
        <begin position="28"/>
        <end position="40"/>
    </location>
</feature>
<dbReference type="SUPFAM" id="SSF53474">
    <property type="entry name" value="alpha/beta-Hydrolases"/>
    <property type="match status" value="1"/>
</dbReference>
<dbReference type="EMBL" id="FPJO01000002">
    <property type="protein sequence ID" value="SFX29980.1"/>
    <property type="molecule type" value="Genomic_DNA"/>
</dbReference>
<reference evidence="7 8" key="1">
    <citation type="submission" date="2016-11" db="EMBL/GenBank/DDBJ databases">
        <authorList>
            <person name="Jaros S."/>
            <person name="Januszkiewicz K."/>
            <person name="Wedrychowicz H."/>
        </authorList>
    </citation>
    <scope>NUCLEOTIDE SEQUENCE [LARGE SCALE GENOMIC DNA]</scope>
    <source>
        <strain evidence="7 8">OK807</strain>
    </source>
</reference>
<evidence type="ECO:0000256" key="5">
    <source>
        <dbReference type="SAM" id="SignalP"/>
    </source>
</evidence>
<dbReference type="InterPro" id="IPR029058">
    <property type="entry name" value="AB_hydrolase_fold"/>
</dbReference>
<dbReference type="Gene3D" id="3.40.50.1820">
    <property type="entry name" value="alpha/beta hydrolase"/>
    <property type="match status" value="1"/>
</dbReference>
<dbReference type="OrthoDB" id="4498590at2"/>
<protein>
    <submittedName>
        <fullName evidence="7">TAP-like protein</fullName>
    </submittedName>
</protein>
<gene>
    <name evidence="7" type="ORF">SAMN02787144_1002188</name>
</gene>
<organism evidence="7 8">
    <name type="scientific">Streptomyces atratus</name>
    <dbReference type="NCBI Taxonomy" id="1893"/>
    <lineage>
        <taxon>Bacteria</taxon>
        <taxon>Bacillati</taxon>
        <taxon>Actinomycetota</taxon>
        <taxon>Actinomycetes</taxon>
        <taxon>Kitasatosporales</taxon>
        <taxon>Streptomycetaceae</taxon>
        <taxon>Streptomyces</taxon>
    </lineage>
</organism>
<dbReference type="InterPro" id="IPR013595">
    <property type="entry name" value="Pept_S33_TAP-like_C"/>
</dbReference>
<feature type="region of interest" description="Disordered" evidence="4">
    <location>
        <begin position="28"/>
        <end position="61"/>
    </location>
</feature>
<sequence length="526" mass="55708">MVAHARAGALAGAALLLTGLLAGCGGGTDDKPDDRADRDTASSADGPSTAPSGQPGTPRLPAALTSQRLDWKGCEARAGESAPGSEWRCTTVRVPLDYTKPDGETIGIALIRKKAQNTSRRLGSMLFNFGGPGGSGVSILPRAAGSYGNLNSRYDLVGFDPRGVAGSEGVNCRTDKEQETAYRKVDMTPDTAAEETAFLKDGADFGAGCERRSGKVLRHVGTTNAARDMDLIREVLGDKKLTYFGISYGTELGGTYAHLFPANVGRTVLDAVVDPTADTIGHARNQATGFQRALENYLKDRGQDPKAGTQRIAKLLERIDKKPLPTRSGRELNESLAVTGIVTPLYSKSNWPFLTQALDEAEKSGTGNMLLQLADSYNGRDEKGHYDTQNHSQRAISCADSKLRPTADEARALLPEFRKLSPVFGPFLAWDTAGWCSQWPVQGEHDHPEASAPGAGPVLVVGTTGDPATPYEGARKMADELGKGVGIMLTNKGEGHGAYGGNTCVTSTVDAYFLDGMVPEDGKTCS</sequence>